<evidence type="ECO:0000256" key="2">
    <source>
        <dbReference type="ARBA" id="ARBA00022448"/>
    </source>
</evidence>
<feature type="transmembrane region" description="Helical" evidence="7">
    <location>
        <begin position="458"/>
        <end position="480"/>
    </location>
</feature>
<evidence type="ECO:0000256" key="1">
    <source>
        <dbReference type="ARBA" id="ARBA00004651"/>
    </source>
</evidence>
<feature type="domain" description="Major facilitator superfamily (MFS) profile" evidence="8">
    <location>
        <begin position="37"/>
        <end position="484"/>
    </location>
</feature>
<dbReference type="PROSITE" id="PS00216">
    <property type="entry name" value="SUGAR_TRANSPORT_1"/>
    <property type="match status" value="1"/>
</dbReference>
<feature type="transmembrane region" description="Helical" evidence="7">
    <location>
        <begin position="102"/>
        <end position="120"/>
    </location>
</feature>
<keyword evidence="3" id="KW-1003">Cell membrane</keyword>
<name>A0A4P6K310_KTERU</name>
<comment type="subcellular location">
    <subcellularLocation>
        <location evidence="1">Cell membrane</location>
        <topology evidence="1">Multi-pass membrane protein</topology>
    </subcellularLocation>
</comment>
<dbReference type="InterPro" id="IPR011701">
    <property type="entry name" value="MFS"/>
</dbReference>
<feature type="transmembrane region" description="Helical" evidence="7">
    <location>
        <begin position="162"/>
        <end position="185"/>
    </location>
</feature>
<evidence type="ECO:0000256" key="3">
    <source>
        <dbReference type="ARBA" id="ARBA00022475"/>
    </source>
</evidence>
<evidence type="ECO:0000256" key="4">
    <source>
        <dbReference type="ARBA" id="ARBA00022692"/>
    </source>
</evidence>
<dbReference type="KEGG" id="kbs:EPA93_44355"/>
<dbReference type="InterPro" id="IPR004638">
    <property type="entry name" value="EmrB-like"/>
</dbReference>
<evidence type="ECO:0000256" key="7">
    <source>
        <dbReference type="SAM" id="Phobius"/>
    </source>
</evidence>
<feature type="transmembrane region" description="Helical" evidence="7">
    <location>
        <begin position="132"/>
        <end position="150"/>
    </location>
</feature>
<dbReference type="Gene3D" id="1.20.1720.10">
    <property type="entry name" value="Multidrug resistance protein D"/>
    <property type="match status" value="1"/>
</dbReference>
<dbReference type="OrthoDB" id="4080117at2"/>
<dbReference type="GO" id="GO:0005886">
    <property type="term" value="C:plasma membrane"/>
    <property type="evidence" value="ECO:0007669"/>
    <property type="project" value="UniProtKB-SubCell"/>
</dbReference>
<evidence type="ECO:0000256" key="6">
    <source>
        <dbReference type="ARBA" id="ARBA00023136"/>
    </source>
</evidence>
<dbReference type="GO" id="GO:0022857">
    <property type="term" value="F:transmembrane transporter activity"/>
    <property type="evidence" value="ECO:0007669"/>
    <property type="project" value="InterPro"/>
</dbReference>
<dbReference type="EMBL" id="CP035758">
    <property type="protein sequence ID" value="QBD82628.1"/>
    <property type="molecule type" value="Genomic_DNA"/>
</dbReference>
<dbReference type="Gene3D" id="1.20.1250.20">
    <property type="entry name" value="MFS general substrate transporter like domains"/>
    <property type="match status" value="1"/>
</dbReference>
<evidence type="ECO:0000259" key="8">
    <source>
        <dbReference type="PROSITE" id="PS50850"/>
    </source>
</evidence>
<accession>A0A4P6K310</accession>
<feature type="transmembrane region" description="Helical" evidence="7">
    <location>
        <begin position="254"/>
        <end position="271"/>
    </location>
</feature>
<keyword evidence="6 7" id="KW-0472">Membrane</keyword>
<feature type="transmembrane region" description="Helical" evidence="7">
    <location>
        <begin position="326"/>
        <end position="345"/>
    </location>
</feature>
<dbReference type="Pfam" id="PF07690">
    <property type="entry name" value="MFS_1"/>
    <property type="match status" value="1"/>
</dbReference>
<feature type="transmembrane region" description="Helical" evidence="7">
    <location>
        <begin position="191"/>
        <end position="212"/>
    </location>
</feature>
<evidence type="ECO:0000313" key="10">
    <source>
        <dbReference type="Proteomes" id="UP000290365"/>
    </source>
</evidence>
<dbReference type="AlphaFoldDB" id="A0A4P6K310"/>
<organism evidence="9 10">
    <name type="scientific">Ktedonosporobacter rubrisoli</name>
    <dbReference type="NCBI Taxonomy" id="2509675"/>
    <lineage>
        <taxon>Bacteria</taxon>
        <taxon>Bacillati</taxon>
        <taxon>Chloroflexota</taxon>
        <taxon>Ktedonobacteria</taxon>
        <taxon>Ktedonobacterales</taxon>
        <taxon>Ktedonosporobacteraceae</taxon>
        <taxon>Ktedonosporobacter</taxon>
    </lineage>
</organism>
<feature type="transmembrane region" description="Helical" evidence="7">
    <location>
        <begin position="380"/>
        <end position="407"/>
    </location>
</feature>
<feature type="transmembrane region" description="Helical" evidence="7">
    <location>
        <begin position="224"/>
        <end position="242"/>
    </location>
</feature>
<gene>
    <name evidence="9" type="ORF">EPA93_44355</name>
</gene>
<dbReference type="RefSeq" id="WP_129893697.1">
    <property type="nucleotide sequence ID" value="NZ_CP035758.1"/>
</dbReference>
<dbReference type="NCBIfam" id="TIGR00711">
    <property type="entry name" value="efflux_EmrB"/>
    <property type="match status" value="1"/>
</dbReference>
<feature type="transmembrane region" description="Helical" evidence="7">
    <location>
        <begin position="357"/>
        <end position="374"/>
    </location>
</feature>
<dbReference type="PANTHER" id="PTHR42718">
    <property type="entry name" value="MAJOR FACILITATOR SUPERFAMILY MULTIDRUG TRANSPORTER MFSC"/>
    <property type="match status" value="1"/>
</dbReference>
<proteinExistence type="predicted"/>
<dbReference type="InterPro" id="IPR020846">
    <property type="entry name" value="MFS_dom"/>
</dbReference>
<keyword evidence="5 7" id="KW-1133">Transmembrane helix</keyword>
<evidence type="ECO:0000313" key="9">
    <source>
        <dbReference type="EMBL" id="QBD82628.1"/>
    </source>
</evidence>
<feature type="transmembrane region" description="Helical" evidence="7">
    <location>
        <begin position="72"/>
        <end position="90"/>
    </location>
</feature>
<dbReference type="PROSITE" id="PS50850">
    <property type="entry name" value="MFS"/>
    <property type="match status" value="1"/>
</dbReference>
<keyword evidence="4 7" id="KW-0812">Transmembrane</keyword>
<keyword evidence="10" id="KW-1185">Reference proteome</keyword>
<sequence length="501" mass="52339">MESSQHKQPLQGALSSSIHAALAHTSEAAEQPRSWLVLALLCSMQFILILDTAIVIVGLPSIQRELGFDSGTLQWVVTGYSLAFGGFLLLGSRASDLFGRRFCFWVGLIIFTLASLLGGIAQSQIMLVGGRLLQGLGAAIISPAALALLMKSFAEGRERNRALGVWGAASAGGGAAGIIVGSLLTELSWRWVFLVNVPIGIAAIVLVPLALSESRGRTQGRLDLPGALLITASLIGLVYGLSEAANKGFAEAGTLVPLVGGIGLLIVFLILERRTQEALIPLHIFRRRTLVGGNLVAMLMLAILSGETFFLTLYLQQVRGSSPLEAGLAFLPQTLLIMVFSNAAARLVSHLGMRKMLIGAMVLLAAGAFLFVRLGTEGDYLSVVLPATLLLALGLGGGFVAASIAATTGVGDSDQGLASGLFNTVQQVGAAVGIAVLVTVATAHTAHPGQRDSVVIGYHWAFIAATIFALVALLVALIVVRAPDLPGDTSNISRKEKRSNE</sequence>
<feature type="transmembrane region" description="Helical" evidence="7">
    <location>
        <begin position="35"/>
        <end position="60"/>
    </location>
</feature>
<dbReference type="InterPro" id="IPR036259">
    <property type="entry name" value="MFS_trans_sf"/>
</dbReference>
<protein>
    <submittedName>
        <fullName evidence="9">DHA2 family efflux MFS transporter permease subunit</fullName>
    </submittedName>
</protein>
<dbReference type="Proteomes" id="UP000290365">
    <property type="component" value="Chromosome"/>
</dbReference>
<reference evidence="9 10" key="1">
    <citation type="submission" date="2019-01" db="EMBL/GenBank/DDBJ databases">
        <title>Ktedonosporobacter rubrisoli SCAWS-G2.</title>
        <authorList>
            <person name="Huang Y."/>
            <person name="Yan B."/>
        </authorList>
    </citation>
    <scope>NUCLEOTIDE SEQUENCE [LARGE SCALE GENOMIC DNA]</scope>
    <source>
        <strain evidence="9 10">SCAWS-G2</strain>
    </source>
</reference>
<keyword evidence="2" id="KW-0813">Transport</keyword>
<dbReference type="PRINTS" id="PR01036">
    <property type="entry name" value="TCRTETB"/>
</dbReference>
<dbReference type="CDD" id="cd17321">
    <property type="entry name" value="MFS_MMR_MDR_like"/>
    <property type="match status" value="1"/>
</dbReference>
<evidence type="ECO:0000256" key="5">
    <source>
        <dbReference type="ARBA" id="ARBA00022989"/>
    </source>
</evidence>
<dbReference type="SUPFAM" id="SSF103473">
    <property type="entry name" value="MFS general substrate transporter"/>
    <property type="match status" value="1"/>
</dbReference>
<feature type="transmembrane region" description="Helical" evidence="7">
    <location>
        <begin position="428"/>
        <end position="446"/>
    </location>
</feature>
<dbReference type="InterPro" id="IPR005829">
    <property type="entry name" value="Sugar_transporter_CS"/>
</dbReference>
<feature type="transmembrane region" description="Helical" evidence="7">
    <location>
        <begin position="291"/>
        <end position="314"/>
    </location>
</feature>
<dbReference type="PANTHER" id="PTHR42718:SF46">
    <property type="entry name" value="BLR6921 PROTEIN"/>
    <property type="match status" value="1"/>
</dbReference>